<dbReference type="AlphaFoldDB" id="A0A5C6A1A5"/>
<dbReference type="EMBL" id="SJPM01000010">
    <property type="protein sequence ID" value="TWT93107.1"/>
    <property type="molecule type" value="Genomic_DNA"/>
</dbReference>
<accession>A0A5C6A1A5</accession>
<evidence type="ECO:0000313" key="2">
    <source>
        <dbReference type="Proteomes" id="UP000316213"/>
    </source>
</evidence>
<dbReference type="Proteomes" id="UP000316213">
    <property type="component" value="Unassembled WGS sequence"/>
</dbReference>
<evidence type="ECO:0000313" key="1">
    <source>
        <dbReference type="EMBL" id="TWT93107.1"/>
    </source>
</evidence>
<dbReference type="RefSeq" id="WP_146579923.1">
    <property type="nucleotide sequence ID" value="NZ_SJPM01000010.1"/>
</dbReference>
<comment type="caution">
    <text evidence="1">The sequence shown here is derived from an EMBL/GenBank/DDBJ whole genome shotgun (WGS) entry which is preliminary data.</text>
</comment>
<protein>
    <submittedName>
        <fullName evidence="1">Uncharacterized protein</fullName>
    </submittedName>
</protein>
<organism evidence="1 2">
    <name type="scientific">Neorhodopirellula pilleata</name>
    <dbReference type="NCBI Taxonomy" id="2714738"/>
    <lineage>
        <taxon>Bacteria</taxon>
        <taxon>Pseudomonadati</taxon>
        <taxon>Planctomycetota</taxon>
        <taxon>Planctomycetia</taxon>
        <taxon>Pirellulales</taxon>
        <taxon>Pirellulaceae</taxon>
        <taxon>Neorhodopirellula</taxon>
    </lineage>
</organism>
<proteinExistence type="predicted"/>
<name>A0A5C6A1A5_9BACT</name>
<keyword evidence="2" id="KW-1185">Reference proteome</keyword>
<gene>
    <name evidence="1" type="ORF">Pla100_44240</name>
</gene>
<sequence>MSDRDVQTEAFFHDIEDQIFSRLRNEANSPSGREELLRATGTHDTLLIDELGKLGITADGLLALRLFPLVLVAWAEADADANERESVMSHATALGIAEGTTAWILLDRWLTKRPPGLGVDAWRRYTHQMFSTMSEVARERLIDLTQKQMLEVAKASGGYLGLGKISAKENAIIHQVVESMRLPTDFR</sequence>
<reference evidence="1 2" key="1">
    <citation type="submission" date="2019-02" db="EMBL/GenBank/DDBJ databases">
        <title>Deep-cultivation of Planctomycetes and their phenomic and genomic characterization uncovers novel biology.</title>
        <authorList>
            <person name="Wiegand S."/>
            <person name="Jogler M."/>
            <person name="Boedeker C."/>
            <person name="Pinto D."/>
            <person name="Vollmers J."/>
            <person name="Rivas-Marin E."/>
            <person name="Kohn T."/>
            <person name="Peeters S.H."/>
            <person name="Heuer A."/>
            <person name="Rast P."/>
            <person name="Oberbeckmann S."/>
            <person name="Bunk B."/>
            <person name="Jeske O."/>
            <person name="Meyerdierks A."/>
            <person name="Storesund J.E."/>
            <person name="Kallscheuer N."/>
            <person name="Luecker S."/>
            <person name="Lage O.M."/>
            <person name="Pohl T."/>
            <person name="Merkel B.J."/>
            <person name="Hornburger P."/>
            <person name="Mueller R.-W."/>
            <person name="Bruemmer F."/>
            <person name="Labrenz M."/>
            <person name="Spormann A.M."/>
            <person name="Op Den Camp H."/>
            <person name="Overmann J."/>
            <person name="Amann R."/>
            <person name="Jetten M.S.M."/>
            <person name="Mascher T."/>
            <person name="Medema M.H."/>
            <person name="Devos D.P."/>
            <person name="Kaster A.-K."/>
            <person name="Ovreas L."/>
            <person name="Rohde M."/>
            <person name="Galperin M.Y."/>
            <person name="Jogler C."/>
        </authorList>
    </citation>
    <scope>NUCLEOTIDE SEQUENCE [LARGE SCALE GENOMIC DNA]</scope>
    <source>
        <strain evidence="1 2">Pla100</strain>
    </source>
</reference>
<dbReference type="OrthoDB" id="263799at2"/>